<evidence type="ECO:0000313" key="2">
    <source>
        <dbReference type="EMBL" id="QJA53830.1"/>
    </source>
</evidence>
<organism evidence="2">
    <name type="scientific">viral metagenome</name>
    <dbReference type="NCBI Taxonomy" id="1070528"/>
    <lineage>
        <taxon>unclassified sequences</taxon>
        <taxon>metagenomes</taxon>
        <taxon>organismal metagenomes</taxon>
    </lineage>
</organism>
<proteinExistence type="predicted"/>
<dbReference type="AlphaFoldDB" id="A0A6H2A303"/>
<evidence type="ECO:0000313" key="3">
    <source>
        <dbReference type="EMBL" id="QJA83529.1"/>
    </source>
</evidence>
<protein>
    <submittedName>
        <fullName evidence="2">Uncharacterized protein</fullName>
    </submittedName>
</protein>
<dbReference type="EMBL" id="MT142512">
    <property type="protein sequence ID" value="QJA83529.1"/>
    <property type="molecule type" value="Genomic_DNA"/>
</dbReference>
<dbReference type="EMBL" id="MT144454">
    <property type="protein sequence ID" value="QJA53830.1"/>
    <property type="molecule type" value="Genomic_DNA"/>
</dbReference>
<reference evidence="2" key="1">
    <citation type="submission" date="2020-03" db="EMBL/GenBank/DDBJ databases">
        <title>The deep terrestrial virosphere.</title>
        <authorList>
            <person name="Holmfeldt K."/>
            <person name="Nilsson E."/>
            <person name="Simone D."/>
            <person name="Lopez-Fernandez M."/>
            <person name="Wu X."/>
            <person name="de Brujin I."/>
            <person name="Lundin D."/>
            <person name="Andersson A."/>
            <person name="Bertilsson S."/>
            <person name="Dopson M."/>
        </authorList>
    </citation>
    <scope>NUCLEOTIDE SEQUENCE</scope>
    <source>
        <strain evidence="3">MM415A00275</strain>
        <strain evidence="1">MM415B00324</strain>
        <strain evidence="2">TM448A04054</strain>
        <strain evidence="4">TM448B06464</strain>
    </source>
</reference>
<name>A0A6H2A303_9ZZZZ</name>
<dbReference type="EMBL" id="MT145155">
    <property type="protein sequence ID" value="QJI04170.1"/>
    <property type="molecule type" value="Genomic_DNA"/>
</dbReference>
<gene>
    <name evidence="3" type="ORF">MM415A00275_0034</name>
    <name evidence="1" type="ORF">MM415B00324_0016</name>
    <name evidence="2" type="ORF">TM448A04054_0014</name>
    <name evidence="4" type="ORF">TM448B06464_0003</name>
</gene>
<evidence type="ECO:0000313" key="1">
    <source>
        <dbReference type="EMBL" id="QJA43186.1"/>
    </source>
</evidence>
<evidence type="ECO:0000313" key="4">
    <source>
        <dbReference type="EMBL" id="QJI04170.1"/>
    </source>
</evidence>
<dbReference type="EMBL" id="MT141562">
    <property type="protein sequence ID" value="QJA43186.1"/>
    <property type="molecule type" value="Genomic_DNA"/>
</dbReference>
<accession>A0A6H2A303</accession>
<sequence length="76" mass="8560">MSNPDDKPIYVEAMDVIAELKERIAALIALINDNKRAEKVANTHPIIPSLHESNAMEIIREEAITDYRTMLKAALE</sequence>